<dbReference type="AlphaFoldDB" id="A0A5J9TLK6"/>
<keyword evidence="2" id="KW-0812">Transmembrane</keyword>
<protein>
    <recommendedName>
        <fullName evidence="3">PGG domain-containing protein</fullName>
    </recommendedName>
</protein>
<dbReference type="InterPro" id="IPR026961">
    <property type="entry name" value="PGG_dom"/>
</dbReference>
<accession>A0A5J9TLK6</accession>
<feature type="domain" description="PGG" evidence="3">
    <location>
        <begin position="45"/>
        <end position="150"/>
    </location>
</feature>
<feature type="transmembrane region" description="Helical" evidence="2">
    <location>
        <begin position="693"/>
        <end position="713"/>
    </location>
</feature>
<feature type="transmembrane region" description="Helical" evidence="2">
    <location>
        <begin position="644"/>
        <end position="661"/>
    </location>
</feature>
<feature type="region of interest" description="Disordered" evidence="1">
    <location>
        <begin position="350"/>
        <end position="440"/>
    </location>
</feature>
<feature type="compositionally biased region" description="Basic and acidic residues" evidence="1">
    <location>
        <begin position="614"/>
        <end position="636"/>
    </location>
</feature>
<feature type="transmembrane region" description="Helical" evidence="2">
    <location>
        <begin position="755"/>
        <end position="773"/>
    </location>
</feature>
<dbReference type="GO" id="GO:0016020">
    <property type="term" value="C:membrane"/>
    <property type="evidence" value="ECO:0007669"/>
    <property type="project" value="TreeGrafter"/>
</dbReference>
<comment type="caution">
    <text evidence="4">The sequence shown here is derived from an EMBL/GenBank/DDBJ whole genome shotgun (WGS) entry which is preliminary data.</text>
</comment>
<feature type="transmembrane region" description="Helical" evidence="2">
    <location>
        <begin position="154"/>
        <end position="177"/>
    </location>
</feature>
<feature type="transmembrane region" description="Helical" evidence="2">
    <location>
        <begin position="131"/>
        <end position="148"/>
    </location>
</feature>
<feature type="compositionally biased region" description="Polar residues" evidence="1">
    <location>
        <begin position="382"/>
        <end position="393"/>
    </location>
</feature>
<feature type="transmembrane region" description="Helical" evidence="2">
    <location>
        <begin position="944"/>
        <end position="964"/>
    </location>
</feature>
<gene>
    <name evidence="4" type="ORF">EJB05_45175</name>
</gene>
<dbReference type="EMBL" id="RWGY01000039">
    <property type="protein sequence ID" value="TVU11581.1"/>
    <property type="molecule type" value="Genomic_DNA"/>
</dbReference>
<feature type="transmembrane region" description="Helical" evidence="2">
    <location>
        <begin position="208"/>
        <end position="225"/>
    </location>
</feature>
<feature type="region of interest" description="Disordered" evidence="1">
    <location>
        <begin position="595"/>
        <end position="636"/>
    </location>
</feature>
<proteinExistence type="predicted"/>
<feature type="domain" description="PGG" evidence="3">
    <location>
        <begin position="202"/>
        <end position="309"/>
    </location>
</feature>
<feature type="compositionally biased region" description="Basic and acidic residues" evidence="1">
    <location>
        <begin position="418"/>
        <end position="440"/>
    </location>
</feature>
<feature type="transmembrane region" description="Helical" evidence="2">
    <location>
        <begin position="97"/>
        <end position="119"/>
    </location>
</feature>
<feature type="region of interest" description="Disordered" evidence="1">
    <location>
        <begin position="1"/>
        <end position="38"/>
    </location>
</feature>
<feature type="compositionally biased region" description="Low complexity" evidence="1">
    <location>
        <begin position="367"/>
        <end position="381"/>
    </location>
</feature>
<keyword evidence="2" id="KW-0472">Membrane</keyword>
<reference evidence="4 5" key="1">
    <citation type="journal article" date="2019" name="Sci. Rep.">
        <title>A high-quality genome of Eragrostis curvula grass provides insights into Poaceae evolution and supports new strategies to enhance forage quality.</title>
        <authorList>
            <person name="Carballo J."/>
            <person name="Santos B.A.C.M."/>
            <person name="Zappacosta D."/>
            <person name="Garbus I."/>
            <person name="Selva J.P."/>
            <person name="Gallo C.A."/>
            <person name="Diaz A."/>
            <person name="Albertini E."/>
            <person name="Caccamo M."/>
            <person name="Echenique V."/>
        </authorList>
    </citation>
    <scope>NUCLEOTIDE SEQUENCE [LARGE SCALE GENOMIC DNA]</scope>
    <source>
        <strain evidence="5">cv. Victoria</strain>
        <tissue evidence="4">Leaf</tissue>
    </source>
</reference>
<feature type="transmembrane region" description="Helical" evidence="2">
    <location>
        <begin position="912"/>
        <end position="932"/>
    </location>
</feature>
<keyword evidence="2" id="KW-1133">Transmembrane helix</keyword>
<dbReference type="PANTHER" id="PTHR24177:SF432">
    <property type="entry name" value="OS06G0286146 PROTEIN"/>
    <property type="match status" value="1"/>
</dbReference>
<dbReference type="Pfam" id="PF13962">
    <property type="entry name" value="PGG"/>
    <property type="match status" value="5"/>
</dbReference>
<feature type="transmembrane region" description="Helical" evidence="2">
    <location>
        <begin position="496"/>
        <end position="514"/>
    </location>
</feature>
<dbReference type="Proteomes" id="UP000324897">
    <property type="component" value="Chromosome 3"/>
</dbReference>
<feature type="domain" description="PGG" evidence="3">
    <location>
        <begin position="637"/>
        <end position="749"/>
    </location>
</feature>
<evidence type="ECO:0000313" key="5">
    <source>
        <dbReference type="Proteomes" id="UP000324897"/>
    </source>
</evidence>
<keyword evidence="5" id="KW-1185">Reference proteome</keyword>
<feature type="domain" description="PGG" evidence="3">
    <location>
        <begin position="859"/>
        <end position="968"/>
    </location>
</feature>
<feature type="region of interest" description="Disordered" evidence="1">
    <location>
        <begin position="1025"/>
        <end position="1055"/>
    </location>
</feature>
<feature type="transmembrane region" description="Helical" evidence="2">
    <location>
        <begin position="725"/>
        <end position="743"/>
    </location>
</feature>
<feature type="compositionally biased region" description="Basic and acidic residues" evidence="1">
    <location>
        <begin position="841"/>
        <end position="850"/>
    </location>
</feature>
<evidence type="ECO:0000256" key="2">
    <source>
        <dbReference type="SAM" id="Phobius"/>
    </source>
</evidence>
<feature type="non-terminal residue" evidence="4">
    <location>
        <position position="1"/>
    </location>
</feature>
<dbReference type="PANTHER" id="PTHR24177">
    <property type="entry name" value="CASKIN"/>
    <property type="match status" value="1"/>
</dbReference>
<name>A0A5J9TLK6_9POAL</name>
<feature type="transmembrane region" description="Helical" evidence="2">
    <location>
        <begin position="864"/>
        <end position="881"/>
    </location>
</feature>
<organism evidence="4 5">
    <name type="scientific">Eragrostis curvula</name>
    <name type="common">weeping love grass</name>
    <dbReference type="NCBI Taxonomy" id="38414"/>
    <lineage>
        <taxon>Eukaryota</taxon>
        <taxon>Viridiplantae</taxon>
        <taxon>Streptophyta</taxon>
        <taxon>Embryophyta</taxon>
        <taxon>Tracheophyta</taxon>
        <taxon>Spermatophyta</taxon>
        <taxon>Magnoliopsida</taxon>
        <taxon>Liliopsida</taxon>
        <taxon>Poales</taxon>
        <taxon>Poaceae</taxon>
        <taxon>PACMAD clade</taxon>
        <taxon>Chloridoideae</taxon>
        <taxon>Eragrostideae</taxon>
        <taxon>Eragrostidinae</taxon>
        <taxon>Eragrostis</taxon>
    </lineage>
</organism>
<dbReference type="Gramene" id="TVU11581">
    <property type="protein sequence ID" value="TVU11581"/>
    <property type="gene ID" value="EJB05_45175"/>
</dbReference>
<evidence type="ECO:0000256" key="1">
    <source>
        <dbReference type="SAM" id="MobiDB-lite"/>
    </source>
</evidence>
<feature type="region of interest" description="Disordered" evidence="1">
    <location>
        <begin position="801"/>
        <end position="850"/>
    </location>
</feature>
<feature type="transmembrane region" description="Helical" evidence="2">
    <location>
        <begin position="551"/>
        <end position="572"/>
    </location>
</feature>
<feature type="compositionally biased region" description="Polar residues" evidence="1">
    <location>
        <begin position="21"/>
        <end position="31"/>
    </location>
</feature>
<feature type="domain" description="PGG" evidence="3">
    <location>
        <begin position="441"/>
        <end position="547"/>
    </location>
</feature>
<evidence type="ECO:0000259" key="3">
    <source>
        <dbReference type="Pfam" id="PF13962"/>
    </source>
</evidence>
<feature type="transmembrane region" description="Helical" evidence="2">
    <location>
        <begin position="291"/>
        <end position="310"/>
    </location>
</feature>
<feature type="transmembrane region" description="Helical" evidence="2">
    <location>
        <begin position="976"/>
        <end position="996"/>
    </location>
</feature>
<dbReference type="OrthoDB" id="672301at2759"/>
<feature type="transmembrane region" description="Helical" evidence="2">
    <location>
        <begin position="257"/>
        <end position="279"/>
    </location>
</feature>
<feature type="transmembrane region" description="Helical" evidence="2">
    <location>
        <begin position="49"/>
        <end position="65"/>
    </location>
</feature>
<feature type="compositionally biased region" description="Basic and acidic residues" evidence="1">
    <location>
        <begin position="814"/>
        <end position="834"/>
    </location>
</feature>
<sequence length="1055" mass="112955">MAGPDDVESLSITNNGGGGNTSPDVTDNGQKSNDDAAKKDDPAWQLRKYLLLLAILVATVTYVAGMDPPGGVWLETKDGHRTGNPILPATRRLRYTLFYYSNATAFAASLVVIILLLFMKPGDARVPVVRYLMAFDVLCLMVAYVAGSCRGRPTTIYASALCAGVISLILVLTLLTWTGILKPSGKGGDDKAKEKDTDKLKSKDRRKVVMLLAIFVTTISYTAALNPPGGFWEESPEEGANHRAGDPILLERHTKRFLAFLICNTTAFAASLVIITLLLSTRLWKNAESQYGGIAVALIGLMGAYVAGSGRETDTTIYVLSLVGVVLVYIAVLAGLELWLSDCFGSRKGSAPNKQAAPSPGGSHGNSVSDKSSPPKSPDGSHGNSVSDKSSPLKSPEGSSLAGGHVATTGQTTEDQDGSNKDAGENKAGQDTDEKKDSEDAVDKARSLILLLATLAVTVTYQAGLNPPGGVWRDTGDGHVGGNLILLATHARRYKVFFYCNSAAFVTSIVVVMMVQSTGLVSSRALQAAVILDLFGLMGAYAAGSCRDVRTSIYVFALAAVVFVAVLIHVAVHALTGNGESSTCCYSNFFKKAATSSSSSTSPELDSGEEMDTEETKKERGEKEIKEKEEKEKKEREKEKKRKLLLLLAILAVSITYQAGLTPPGKFWLEHGDAVHHVGDPVLADNYPRRYKAFFYCNATSFMVSVAVIIVLVGRKLSDTDRIYWGMLYGSMGAGLIGLMGAYAAGTTRRVKTSVYVFALVGVVLLFAGLHIGEIHKKIKGWFSFCLRGIKGWFSCASKGDAKAKPSQGAVGAEHSKEKTENSKDDDKESKGEAKTGNSKEGAEHSEDDDAHRAYRKHYRMNKYLLLLGILAASVTYQAGLDPPGGVWPSDRDGHEAGDPVLHDGSRRRYHAFFYSNSTCFVTSIVVILLLLQGTMLDNSGKWPMKAMHTVVVLDLLGLLAAYATGGSRDWGTFGYVLAMAVTVLAYVAIYMVLSYGNNKEKGRKNGTASGCNCSCNTNSCPARSKQGHEEQINGSALPPVTGTGLNDHLSSPPP</sequence>
<evidence type="ECO:0000313" key="4">
    <source>
        <dbReference type="EMBL" id="TVU11581.1"/>
    </source>
</evidence>
<feature type="transmembrane region" description="Helical" evidence="2">
    <location>
        <begin position="316"/>
        <end position="340"/>
    </location>
</feature>